<gene>
    <name evidence="1" type="ORF">AHMF7616_00802</name>
</gene>
<keyword evidence="2" id="KW-1185">Reference proteome</keyword>
<protein>
    <submittedName>
        <fullName evidence="1">Uncharacterized protein</fullName>
    </submittedName>
</protein>
<name>A0A369QBC0_9BACT</name>
<sequence length="393" mass="45930">MLLINPPLYMYKAMRVNPFFKFFRFWPLGVLLFLGACSSGKQSFQKGDYDRAVIQAVNRLQKDPSNKKALSTLEQAYKYAQENHQTRITEAMKSTETFRWETVVQEYESMNNLVDAGRRCPACRSVINNAGKYPEQLAAARQKAAETRYDLGAKLLKEKNRQSAKEAYQHFERAEQFVPGFKDARQKQDEAYLAALLKVVVEPVAVNKGVYQLSNEYFQNKIQEYLQHYEQQSFIKFFTLQEVRGKSFVPDHVLTLSFDDFVVGQTYLKEKEQNLERDSVKTGTVEGKDVYGTVKVKYITFEKTITSSGLLDFRIMDWQTKNIITQEKMPGTFVWRDEWATYKGDERALNKEQLKRARRRESPNPAPQFLFVEFTKPIYSQLTSKIQSFYRKY</sequence>
<dbReference type="EMBL" id="QASA01000001">
    <property type="protein sequence ID" value="RDC62211.1"/>
    <property type="molecule type" value="Genomic_DNA"/>
</dbReference>
<dbReference type="AlphaFoldDB" id="A0A369QBC0"/>
<dbReference type="Proteomes" id="UP000253919">
    <property type="component" value="Unassembled WGS sequence"/>
</dbReference>
<proteinExistence type="predicted"/>
<evidence type="ECO:0000313" key="2">
    <source>
        <dbReference type="Proteomes" id="UP000253919"/>
    </source>
</evidence>
<comment type="caution">
    <text evidence="1">The sequence shown here is derived from an EMBL/GenBank/DDBJ whole genome shotgun (WGS) entry which is preliminary data.</text>
</comment>
<organism evidence="1 2">
    <name type="scientific">Adhaeribacter pallidiroseus</name>
    <dbReference type="NCBI Taxonomy" id="2072847"/>
    <lineage>
        <taxon>Bacteria</taxon>
        <taxon>Pseudomonadati</taxon>
        <taxon>Bacteroidota</taxon>
        <taxon>Cytophagia</taxon>
        <taxon>Cytophagales</taxon>
        <taxon>Hymenobacteraceae</taxon>
        <taxon>Adhaeribacter</taxon>
    </lineage>
</organism>
<evidence type="ECO:0000313" key="1">
    <source>
        <dbReference type="EMBL" id="RDC62211.1"/>
    </source>
</evidence>
<accession>A0A369QBC0</accession>
<reference evidence="1 2" key="1">
    <citation type="submission" date="2018-04" db="EMBL/GenBank/DDBJ databases">
        <title>Adhaeribacter sp. HMF7616 genome sequencing and assembly.</title>
        <authorList>
            <person name="Kang H."/>
            <person name="Kang J."/>
            <person name="Cha I."/>
            <person name="Kim H."/>
            <person name="Joh K."/>
        </authorList>
    </citation>
    <scope>NUCLEOTIDE SEQUENCE [LARGE SCALE GENOMIC DNA]</scope>
    <source>
        <strain evidence="1 2">HMF7616</strain>
    </source>
</reference>